<evidence type="ECO:0000256" key="2">
    <source>
        <dbReference type="SAM" id="Phobius"/>
    </source>
</evidence>
<proteinExistence type="predicted"/>
<feature type="compositionally biased region" description="Low complexity" evidence="1">
    <location>
        <begin position="485"/>
        <end position="497"/>
    </location>
</feature>
<evidence type="ECO:0000313" key="4">
    <source>
        <dbReference type="EMBL" id="GLR72025.1"/>
    </source>
</evidence>
<dbReference type="EMBL" id="BSOT01000007">
    <property type="protein sequence ID" value="GLR72025.1"/>
    <property type="molecule type" value="Genomic_DNA"/>
</dbReference>
<dbReference type="Gene3D" id="3.40.50.410">
    <property type="entry name" value="von Willebrand factor, type A domain"/>
    <property type="match status" value="1"/>
</dbReference>
<feature type="compositionally biased region" description="Low complexity" evidence="1">
    <location>
        <begin position="528"/>
        <end position="551"/>
    </location>
</feature>
<dbReference type="AlphaFoldDB" id="A0AA37T5P7"/>
<organism evidence="4 5">
    <name type="scientific">Agaribacter marinus</name>
    <dbReference type="NCBI Taxonomy" id="1431249"/>
    <lineage>
        <taxon>Bacteria</taxon>
        <taxon>Pseudomonadati</taxon>
        <taxon>Pseudomonadota</taxon>
        <taxon>Gammaproteobacteria</taxon>
        <taxon>Alteromonadales</taxon>
        <taxon>Alteromonadaceae</taxon>
        <taxon>Agaribacter</taxon>
    </lineage>
</organism>
<keyword evidence="2" id="KW-1133">Transmembrane helix</keyword>
<dbReference type="Gene3D" id="1.25.40.10">
    <property type="entry name" value="Tetratricopeptide repeat domain"/>
    <property type="match status" value="1"/>
</dbReference>
<evidence type="ECO:0000313" key="5">
    <source>
        <dbReference type="Proteomes" id="UP001156601"/>
    </source>
</evidence>
<feature type="compositionally biased region" description="Polar residues" evidence="1">
    <location>
        <begin position="581"/>
        <end position="590"/>
    </location>
</feature>
<keyword evidence="2" id="KW-0472">Membrane</keyword>
<dbReference type="PANTHER" id="PTHR22550">
    <property type="entry name" value="SPORE GERMINATION PROTEIN"/>
    <property type="match status" value="1"/>
</dbReference>
<dbReference type="SUPFAM" id="SSF48452">
    <property type="entry name" value="TPR-like"/>
    <property type="match status" value="1"/>
</dbReference>
<dbReference type="InterPro" id="IPR050768">
    <property type="entry name" value="UPF0353/GerABKA_families"/>
</dbReference>
<feature type="compositionally biased region" description="Low complexity" evidence="1">
    <location>
        <begin position="561"/>
        <end position="580"/>
    </location>
</feature>
<dbReference type="InterPro" id="IPR002035">
    <property type="entry name" value="VWF_A"/>
</dbReference>
<accession>A0AA37T5P7</accession>
<dbReference type="InterPro" id="IPR036465">
    <property type="entry name" value="vWFA_dom_sf"/>
</dbReference>
<dbReference type="PANTHER" id="PTHR22550:SF14">
    <property type="entry name" value="VWFA DOMAIN-CONTAINING PROTEIN"/>
    <property type="match status" value="1"/>
</dbReference>
<keyword evidence="2" id="KW-0812">Transmembrane</keyword>
<name>A0AA37T5P7_9ALTE</name>
<dbReference type="InterPro" id="IPR011990">
    <property type="entry name" value="TPR-like_helical_dom_sf"/>
</dbReference>
<feature type="transmembrane region" description="Helical" evidence="2">
    <location>
        <begin position="12"/>
        <end position="29"/>
    </location>
</feature>
<protein>
    <recommendedName>
        <fullName evidence="3">VWFA domain-containing protein</fullName>
    </recommendedName>
</protein>
<sequence length="665" mass="75062">MIDFAQLHFIRPYFLLAIVLLPLLCLLLMKVRRRQTAWRNLLPAHLQRHQIEENSKSSDNYTYWLLGLVWILSAVGLAGPSWEKLPQPVYQTQVGKVVIIDMSMSMRATDISPDRLTRAKFKSLDLLESIQEGEIGLIAYAGDAFIISPLTDDIANLQNLIPSLSPEIMPVQGSNPLVAFDKAKELLVNAGYQEGEIYWITDGIEYRDIELLQEELANSQYKVSSLIVGTKDGAPIKMADGSLLKDSTGKIVIPRANENYIQQALSTVRGQVTRMTTTASDIDDMVIESKPITKDAKETDELSTGDVWEDMGVYIAIALLPLVAYFFRKGVLVCFFVGLTFVPNDTIYAQETLANDITKAKTMSDTNELSLLNKLFLNPNQQGEIAYHQEDYANAQLTFKDPSWKAASAYKLGDYERALDLYESLEQEASSPEQAIINKYNKANSLAKLTRLEEALDAYNAVLKEAPDHEDALKNKAIVEAMLEQQEQQQQEQQQNQDSDNGADNQQQNDEQKQEQQGEQSQDDSQHSDQQSQEGQQNQSQEQQNAQNNAEQDNKPEENQDGSSEQQQNEQQAQDENSNNGNAKQSSTEQPVEGQEPIEENPDSVIEGQIDPKDLSPEEREQLQKMQMLMNKVPDDPAFLLKRKMLLESQTRRQNRAPVLQQQTW</sequence>
<dbReference type="RefSeq" id="WP_284218386.1">
    <property type="nucleotide sequence ID" value="NZ_BSOT01000007.1"/>
</dbReference>
<evidence type="ECO:0000259" key="3">
    <source>
        <dbReference type="Pfam" id="PF13519"/>
    </source>
</evidence>
<keyword evidence="5" id="KW-1185">Reference proteome</keyword>
<gene>
    <name evidence="4" type="ORF">GCM10007852_29330</name>
</gene>
<feature type="transmembrane region" description="Helical" evidence="2">
    <location>
        <begin position="61"/>
        <end position="82"/>
    </location>
</feature>
<feature type="region of interest" description="Disordered" evidence="1">
    <location>
        <begin position="485"/>
        <end position="623"/>
    </location>
</feature>
<evidence type="ECO:0000256" key="1">
    <source>
        <dbReference type="SAM" id="MobiDB-lite"/>
    </source>
</evidence>
<dbReference type="Proteomes" id="UP001156601">
    <property type="component" value="Unassembled WGS sequence"/>
</dbReference>
<comment type="caution">
    <text evidence="4">The sequence shown here is derived from an EMBL/GenBank/DDBJ whole genome shotgun (WGS) entry which is preliminary data.</text>
</comment>
<dbReference type="Pfam" id="PF13519">
    <property type="entry name" value="VWA_2"/>
    <property type="match status" value="1"/>
</dbReference>
<reference evidence="4" key="2">
    <citation type="submission" date="2023-01" db="EMBL/GenBank/DDBJ databases">
        <title>Draft genome sequence of Agaribacter marinus strain NBRC 110023.</title>
        <authorList>
            <person name="Sun Q."/>
            <person name="Mori K."/>
        </authorList>
    </citation>
    <scope>NUCLEOTIDE SEQUENCE</scope>
    <source>
        <strain evidence="4">NBRC 110023</strain>
    </source>
</reference>
<reference evidence="4" key="1">
    <citation type="journal article" date="2014" name="Int. J. Syst. Evol. Microbiol.">
        <title>Complete genome sequence of Corynebacterium casei LMG S-19264T (=DSM 44701T), isolated from a smear-ripened cheese.</title>
        <authorList>
            <consortium name="US DOE Joint Genome Institute (JGI-PGF)"/>
            <person name="Walter F."/>
            <person name="Albersmeier A."/>
            <person name="Kalinowski J."/>
            <person name="Ruckert C."/>
        </authorList>
    </citation>
    <scope>NUCLEOTIDE SEQUENCE</scope>
    <source>
        <strain evidence="4">NBRC 110023</strain>
    </source>
</reference>
<dbReference type="SUPFAM" id="SSF53300">
    <property type="entry name" value="vWA-like"/>
    <property type="match status" value="1"/>
</dbReference>
<feature type="compositionally biased region" description="Basic and acidic residues" evidence="1">
    <location>
        <begin position="610"/>
        <end position="623"/>
    </location>
</feature>
<feature type="domain" description="VWFA" evidence="3">
    <location>
        <begin position="97"/>
        <end position="203"/>
    </location>
</feature>